<feature type="region of interest" description="Disordered" evidence="1">
    <location>
        <begin position="199"/>
        <end position="224"/>
    </location>
</feature>
<feature type="compositionally biased region" description="Basic residues" evidence="1">
    <location>
        <begin position="212"/>
        <end position="224"/>
    </location>
</feature>
<evidence type="ECO:0000313" key="3">
    <source>
        <dbReference type="Proteomes" id="UP001190700"/>
    </source>
</evidence>
<keyword evidence="3" id="KW-1185">Reference proteome</keyword>
<dbReference type="Pfam" id="PF00612">
    <property type="entry name" value="IQ"/>
    <property type="match status" value="1"/>
</dbReference>
<gene>
    <name evidence="2" type="ORF">CYMTET_16494</name>
</gene>
<evidence type="ECO:0000313" key="2">
    <source>
        <dbReference type="EMBL" id="KAK3275371.1"/>
    </source>
</evidence>
<dbReference type="AlphaFoldDB" id="A0AAE0L7V6"/>
<dbReference type="Proteomes" id="UP001190700">
    <property type="component" value="Unassembled WGS sequence"/>
</dbReference>
<sequence length="224" mass="25217">MNFALPPVVCMIRPVEILRFWFGDEFVEGPALLNDASFILSHLPRWKENVGKEDEDALCKTFYVVLQSLAKNPGLGEWASPDGKVALVILAHYISTRPCCDVGEEEAECYKKVVHDTTEELVRSKEFSSLPVAMQFILTQIAAYFQDHDLAAETEMLLSKTCDVSIKLKELVTLQLVTPKKELCATKLQANYRGYKTRSEMSQSEGDASGKANRRKTTVKKFTM</sequence>
<protein>
    <submittedName>
        <fullName evidence="2">Uncharacterized protein</fullName>
    </submittedName>
</protein>
<evidence type="ECO:0000256" key="1">
    <source>
        <dbReference type="SAM" id="MobiDB-lite"/>
    </source>
</evidence>
<dbReference type="InterPro" id="IPR000048">
    <property type="entry name" value="IQ_motif_EF-hand-BS"/>
</dbReference>
<reference evidence="2 3" key="1">
    <citation type="journal article" date="2015" name="Genome Biol. Evol.">
        <title>Comparative Genomics of a Bacterivorous Green Alga Reveals Evolutionary Causalities and Consequences of Phago-Mixotrophic Mode of Nutrition.</title>
        <authorList>
            <person name="Burns J.A."/>
            <person name="Paasch A."/>
            <person name="Narechania A."/>
            <person name="Kim E."/>
        </authorList>
    </citation>
    <scope>NUCLEOTIDE SEQUENCE [LARGE SCALE GENOMIC DNA]</scope>
    <source>
        <strain evidence="2 3">PLY_AMNH</strain>
    </source>
</reference>
<accession>A0AAE0L7V6</accession>
<dbReference type="EMBL" id="LGRX02007264">
    <property type="protein sequence ID" value="KAK3275371.1"/>
    <property type="molecule type" value="Genomic_DNA"/>
</dbReference>
<comment type="caution">
    <text evidence="2">The sequence shown here is derived from an EMBL/GenBank/DDBJ whole genome shotgun (WGS) entry which is preliminary data.</text>
</comment>
<proteinExistence type="predicted"/>
<name>A0AAE0L7V6_9CHLO</name>
<organism evidence="2 3">
    <name type="scientific">Cymbomonas tetramitiformis</name>
    <dbReference type="NCBI Taxonomy" id="36881"/>
    <lineage>
        <taxon>Eukaryota</taxon>
        <taxon>Viridiplantae</taxon>
        <taxon>Chlorophyta</taxon>
        <taxon>Pyramimonadophyceae</taxon>
        <taxon>Pyramimonadales</taxon>
        <taxon>Pyramimonadaceae</taxon>
        <taxon>Cymbomonas</taxon>
    </lineage>
</organism>
<dbReference type="PROSITE" id="PS50096">
    <property type="entry name" value="IQ"/>
    <property type="match status" value="1"/>
</dbReference>